<proteinExistence type="predicted"/>
<dbReference type="OrthoDB" id="2505969at2759"/>
<dbReference type="GeneID" id="64600936"/>
<protein>
    <recommendedName>
        <fullName evidence="3">CxC1-like cysteine cluster associated with KDZ transposases domain-containing protein</fullName>
    </recommendedName>
</protein>
<dbReference type="InterPro" id="IPR040521">
    <property type="entry name" value="KDZ"/>
</dbReference>
<gene>
    <name evidence="1" type="ORF">HD556DRAFT_1446913</name>
</gene>
<sequence length="934" mass="107177">MPPKRRSKTRMSTSSRVKMSILNGSSHSLHTSITSLTQIRRERLEDERRRAESIQENTRIRALMAEAQLEAGENYVDTTSYDDTAPEYDHDDNGEMEELDSERLSSNFFQTCGLQHGVTIHKRQDVRTRSQRYRHTHDAWTHQMTALVHAYMSWKHRPPEHATDNQSQARDEHIFGVSVVGLLADFTPNMNVAQRPDEPANSALLRMGLLGCSPVQPTVAIHLTCLELYHQIRRRQSSFSIQSITKVLCALHNVTYSQHLRNQFSIAFDIYLEIQRLVQLQVDRALGKDHADWHMSGACPCCAFEQPNETPLNPRRLHSMDGNHSAKRLNGSGSADERVFNSKYFIPVAAVEHFRDDVHNRPSKHRSGETADCTENWTAAKSVEENKIFVFEQTGIFILACRHGFVECIAEMKQSGELAKYGLAATNRLLDVCGNDQALGHDIGCSSRKTIAASSIGAKAETLNLIVAVNSFHRYAHNRRCQLQNHPLYLEGFGNEDLETCERIFSSSNSAAVLIRHASYFHWKQFLDLHFDQWDHDKYLELSRFLSNNYVQALKIIGDYTPLLEEFKCRKSLTDQDFIQWHQEEAEFLSNSAVEPPSDVLAVAYVEELEKLHLAESKYGSVTSVPFLTYTPANFTQTSGLNASARRQSRTVEAERMSALRRYELQMNVVDDFERRNGINERWTTAHPEYTQALQYARERHFIRTVEELEGLVVQRLFEFSKANLAGTGYKMRKHISKAIARRSATIRSALKKYNKLAPLQSPPRPILNYSEVVGYATLGEFSLLKYSRHDLLSKPWAVPDNREMAARYFKVVRSHEEIARLNVEIHRLDAWVEYDDAKMLEVIETLTVEEADSLLAVELRKQYIKWHRINNIHRHRLNKIRHLKGYSGPAAVLLHTNSVEMENSDDEREAVDLGENDELNDEAFRLEDAISRL</sequence>
<dbReference type="PANTHER" id="PTHR33096">
    <property type="entry name" value="CXC2 DOMAIN-CONTAINING PROTEIN"/>
    <property type="match status" value="1"/>
</dbReference>
<keyword evidence="2" id="KW-1185">Reference proteome</keyword>
<evidence type="ECO:0000313" key="2">
    <source>
        <dbReference type="Proteomes" id="UP000719766"/>
    </source>
</evidence>
<dbReference type="EMBL" id="JABBWE010000058">
    <property type="protein sequence ID" value="KAG1789508.1"/>
    <property type="molecule type" value="Genomic_DNA"/>
</dbReference>
<dbReference type="Proteomes" id="UP000719766">
    <property type="component" value="Unassembled WGS sequence"/>
</dbReference>
<name>A0A9P7AH85_9AGAM</name>
<evidence type="ECO:0000313" key="1">
    <source>
        <dbReference type="EMBL" id="KAG1789508.1"/>
    </source>
</evidence>
<dbReference type="Pfam" id="PF18758">
    <property type="entry name" value="KDZ"/>
    <property type="match status" value="1"/>
</dbReference>
<dbReference type="PANTHER" id="PTHR33096:SF1">
    <property type="entry name" value="CXC1-LIKE CYSTEINE CLUSTER ASSOCIATED WITH KDZ TRANSPOSASES DOMAIN-CONTAINING PROTEIN"/>
    <property type="match status" value="1"/>
</dbReference>
<accession>A0A9P7AH85</accession>
<comment type="caution">
    <text evidence="1">The sequence shown here is derived from an EMBL/GenBank/DDBJ whole genome shotgun (WGS) entry which is preliminary data.</text>
</comment>
<organism evidence="1 2">
    <name type="scientific">Suillus plorans</name>
    <dbReference type="NCBI Taxonomy" id="116603"/>
    <lineage>
        <taxon>Eukaryota</taxon>
        <taxon>Fungi</taxon>
        <taxon>Dikarya</taxon>
        <taxon>Basidiomycota</taxon>
        <taxon>Agaricomycotina</taxon>
        <taxon>Agaricomycetes</taxon>
        <taxon>Agaricomycetidae</taxon>
        <taxon>Boletales</taxon>
        <taxon>Suillineae</taxon>
        <taxon>Suillaceae</taxon>
        <taxon>Suillus</taxon>
    </lineage>
</organism>
<evidence type="ECO:0008006" key="3">
    <source>
        <dbReference type="Google" id="ProtNLM"/>
    </source>
</evidence>
<reference evidence="1" key="1">
    <citation type="journal article" date="2020" name="New Phytol.">
        <title>Comparative genomics reveals dynamic genome evolution in host specialist ectomycorrhizal fungi.</title>
        <authorList>
            <person name="Lofgren L.A."/>
            <person name="Nguyen N.H."/>
            <person name="Vilgalys R."/>
            <person name="Ruytinx J."/>
            <person name="Liao H.L."/>
            <person name="Branco S."/>
            <person name="Kuo A."/>
            <person name="LaButti K."/>
            <person name="Lipzen A."/>
            <person name="Andreopoulos W."/>
            <person name="Pangilinan J."/>
            <person name="Riley R."/>
            <person name="Hundley H."/>
            <person name="Na H."/>
            <person name="Barry K."/>
            <person name="Grigoriev I.V."/>
            <person name="Stajich J.E."/>
            <person name="Kennedy P.G."/>
        </authorList>
    </citation>
    <scope>NUCLEOTIDE SEQUENCE</scope>
    <source>
        <strain evidence="1">S12</strain>
    </source>
</reference>
<dbReference type="RefSeq" id="XP_041156568.1">
    <property type="nucleotide sequence ID" value="XM_041307172.1"/>
</dbReference>
<dbReference type="AlphaFoldDB" id="A0A9P7AH85"/>